<comment type="similarity">
    <text evidence="7">Belongs to the binding-protein-dependent transport system permease family.</text>
</comment>
<dbReference type="PANTHER" id="PTHR43744:SF12">
    <property type="entry name" value="ABC TRANSPORTER PERMEASE PROTEIN MG189-RELATED"/>
    <property type="match status" value="1"/>
</dbReference>
<evidence type="ECO:0000259" key="8">
    <source>
        <dbReference type="PROSITE" id="PS50928"/>
    </source>
</evidence>
<keyword evidence="4 7" id="KW-0812">Transmembrane</keyword>
<organism evidence="9 10">
    <name type="scientific">Kutzneria buriramensis</name>
    <dbReference type="NCBI Taxonomy" id="1045776"/>
    <lineage>
        <taxon>Bacteria</taxon>
        <taxon>Bacillati</taxon>
        <taxon>Actinomycetota</taxon>
        <taxon>Actinomycetes</taxon>
        <taxon>Pseudonocardiales</taxon>
        <taxon>Pseudonocardiaceae</taxon>
        <taxon>Kutzneria</taxon>
    </lineage>
</organism>
<evidence type="ECO:0000256" key="7">
    <source>
        <dbReference type="RuleBase" id="RU363032"/>
    </source>
</evidence>
<accession>A0A3E0I613</accession>
<feature type="transmembrane region" description="Helical" evidence="7">
    <location>
        <begin position="69"/>
        <end position="93"/>
    </location>
</feature>
<dbReference type="GO" id="GO:0005886">
    <property type="term" value="C:plasma membrane"/>
    <property type="evidence" value="ECO:0007669"/>
    <property type="project" value="UniProtKB-SubCell"/>
</dbReference>
<dbReference type="AlphaFoldDB" id="A0A3E0I613"/>
<feature type="transmembrane region" description="Helical" evidence="7">
    <location>
        <begin position="7"/>
        <end position="30"/>
    </location>
</feature>
<keyword evidence="6 7" id="KW-0472">Membrane</keyword>
<name>A0A3E0I613_9PSEU</name>
<feature type="transmembrane region" description="Helical" evidence="7">
    <location>
        <begin position="237"/>
        <end position="256"/>
    </location>
</feature>
<feature type="transmembrane region" description="Helical" evidence="7">
    <location>
        <begin position="105"/>
        <end position="124"/>
    </location>
</feature>
<evidence type="ECO:0000313" key="9">
    <source>
        <dbReference type="EMBL" id="REH54077.1"/>
    </source>
</evidence>
<evidence type="ECO:0000256" key="5">
    <source>
        <dbReference type="ARBA" id="ARBA00022989"/>
    </source>
</evidence>
<feature type="domain" description="ABC transmembrane type-1" evidence="8">
    <location>
        <begin position="65"/>
        <end position="256"/>
    </location>
</feature>
<dbReference type="Proteomes" id="UP000256269">
    <property type="component" value="Unassembled WGS sequence"/>
</dbReference>
<evidence type="ECO:0000256" key="3">
    <source>
        <dbReference type="ARBA" id="ARBA00022475"/>
    </source>
</evidence>
<dbReference type="CDD" id="cd06261">
    <property type="entry name" value="TM_PBP2"/>
    <property type="match status" value="1"/>
</dbReference>
<evidence type="ECO:0000256" key="2">
    <source>
        <dbReference type="ARBA" id="ARBA00022448"/>
    </source>
</evidence>
<dbReference type="InterPro" id="IPR000515">
    <property type="entry name" value="MetI-like"/>
</dbReference>
<feature type="transmembrane region" description="Helical" evidence="7">
    <location>
        <begin position="136"/>
        <end position="156"/>
    </location>
</feature>
<dbReference type="GO" id="GO:0055085">
    <property type="term" value="P:transmembrane transport"/>
    <property type="evidence" value="ECO:0007669"/>
    <property type="project" value="InterPro"/>
</dbReference>
<sequence length="270" mass="29412">MRARIVVHALLAGYALISLYPFLLMVSGALKDSREILLDGHFLPSDPTLSTLARTWSELHFFTYFGNSLIVTGFTTLGVLVVYSLAGYAFAVLPFPGRRPLYGMFLSLLFVPGVTVLLPVVILQQKLGLIGTFPGIILPFVNGTAPLSIMLLTNSFRAVPGELKESARCDGAGELRTFWSIYLPVSRPALITVALLTAVPTWNEYVLTRVSLNDASRYTLPLALQNLNSSTAPQENVLMAASLIIVIPVIILFVLLQRYFVNGLQGAVKG</sequence>
<dbReference type="Gene3D" id="1.10.3720.10">
    <property type="entry name" value="MetI-like"/>
    <property type="match status" value="1"/>
</dbReference>
<comment type="caution">
    <text evidence="9">The sequence shown here is derived from an EMBL/GenBank/DDBJ whole genome shotgun (WGS) entry which is preliminary data.</text>
</comment>
<keyword evidence="2 7" id="KW-0813">Transport</keyword>
<dbReference type="SUPFAM" id="SSF161098">
    <property type="entry name" value="MetI-like"/>
    <property type="match status" value="1"/>
</dbReference>
<dbReference type="PANTHER" id="PTHR43744">
    <property type="entry name" value="ABC TRANSPORTER PERMEASE PROTEIN MG189-RELATED-RELATED"/>
    <property type="match status" value="1"/>
</dbReference>
<evidence type="ECO:0000256" key="6">
    <source>
        <dbReference type="ARBA" id="ARBA00023136"/>
    </source>
</evidence>
<feature type="transmembrane region" description="Helical" evidence="7">
    <location>
        <begin position="177"/>
        <end position="199"/>
    </location>
</feature>
<dbReference type="EMBL" id="QUNO01000002">
    <property type="protein sequence ID" value="REH54077.1"/>
    <property type="molecule type" value="Genomic_DNA"/>
</dbReference>
<keyword evidence="5 7" id="KW-1133">Transmembrane helix</keyword>
<reference evidence="9 10" key="1">
    <citation type="submission" date="2018-08" db="EMBL/GenBank/DDBJ databases">
        <title>Genomic Encyclopedia of Archaeal and Bacterial Type Strains, Phase II (KMG-II): from individual species to whole genera.</title>
        <authorList>
            <person name="Goeker M."/>
        </authorList>
    </citation>
    <scope>NUCLEOTIDE SEQUENCE [LARGE SCALE GENOMIC DNA]</scope>
    <source>
        <strain evidence="9 10">DSM 45791</strain>
    </source>
</reference>
<evidence type="ECO:0000256" key="4">
    <source>
        <dbReference type="ARBA" id="ARBA00022692"/>
    </source>
</evidence>
<keyword evidence="10" id="KW-1185">Reference proteome</keyword>
<proteinExistence type="inferred from homology"/>
<evidence type="ECO:0000313" key="10">
    <source>
        <dbReference type="Proteomes" id="UP000256269"/>
    </source>
</evidence>
<dbReference type="InterPro" id="IPR035906">
    <property type="entry name" value="MetI-like_sf"/>
</dbReference>
<comment type="subcellular location">
    <subcellularLocation>
        <location evidence="1 7">Cell membrane</location>
        <topology evidence="1 7">Multi-pass membrane protein</topology>
    </subcellularLocation>
</comment>
<keyword evidence="3" id="KW-1003">Cell membrane</keyword>
<protein>
    <submittedName>
        <fullName evidence="9">Multiple sugar transport system permease protein</fullName>
    </submittedName>
</protein>
<evidence type="ECO:0000256" key="1">
    <source>
        <dbReference type="ARBA" id="ARBA00004651"/>
    </source>
</evidence>
<dbReference type="RefSeq" id="WP_211352911.1">
    <property type="nucleotide sequence ID" value="NZ_CP144375.1"/>
</dbReference>
<gene>
    <name evidence="9" type="ORF">BCF44_102309</name>
</gene>
<keyword evidence="9" id="KW-0762">Sugar transport</keyword>
<dbReference type="Pfam" id="PF00528">
    <property type="entry name" value="BPD_transp_1"/>
    <property type="match status" value="1"/>
</dbReference>
<dbReference type="PROSITE" id="PS50928">
    <property type="entry name" value="ABC_TM1"/>
    <property type="match status" value="1"/>
</dbReference>